<evidence type="ECO:0000256" key="1">
    <source>
        <dbReference type="ARBA" id="ARBA00007734"/>
    </source>
</evidence>
<sequence length="290" mass="31882">MAQLCSHAHAAPADKASPGYCVELEGNNRCIGSANYTADVCTFIAAVADFWHLPDAFLARLIWQESRFEPSAVSPAGAEGIAQFMPGTARIRQLKDPFDPAESLARSAQYLAELTDKFGNLGLAAAAYNAGENRISRAINAQGYIPAETRQYVAIITGQSIDYWLRDTPEPINFALHPTEKFDQSCIEMAKAAPLIELLPDSAHWQPWGVLIAQNFSRKLASRRFTRAKQAYDAVLGDEQMLLISVRNPSFGRRTRYSAMVGRATRAEAQKLCTQLMARGGNCIVQKNGR</sequence>
<comment type="similarity">
    <text evidence="1">Belongs to the transglycosylase Slt family.</text>
</comment>
<dbReference type="PANTHER" id="PTHR37423:SF2">
    <property type="entry name" value="MEMBRANE-BOUND LYTIC MUREIN TRANSGLYCOSYLASE C"/>
    <property type="match status" value="1"/>
</dbReference>
<protein>
    <submittedName>
        <fullName evidence="4">Lytic transglycosylase domain-containing protein</fullName>
    </submittedName>
</protein>
<evidence type="ECO:0000313" key="4">
    <source>
        <dbReference type="EMBL" id="WDR01171.1"/>
    </source>
</evidence>
<dbReference type="EMBL" id="CP118246">
    <property type="protein sequence ID" value="WDR01171.1"/>
    <property type="molecule type" value="Genomic_DNA"/>
</dbReference>
<dbReference type="SUPFAM" id="SSF53955">
    <property type="entry name" value="Lysozyme-like"/>
    <property type="match status" value="1"/>
</dbReference>
<organism evidence="4 5">
    <name type="scientific">Devosia algicola</name>
    <dbReference type="NCBI Taxonomy" id="3026418"/>
    <lineage>
        <taxon>Bacteria</taxon>
        <taxon>Pseudomonadati</taxon>
        <taxon>Pseudomonadota</taxon>
        <taxon>Alphaproteobacteria</taxon>
        <taxon>Hyphomicrobiales</taxon>
        <taxon>Devosiaceae</taxon>
        <taxon>Devosia</taxon>
    </lineage>
</organism>
<dbReference type="CDD" id="cd00254">
    <property type="entry name" value="LT-like"/>
    <property type="match status" value="1"/>
</dbReference>
<dbReference type="Proteomes" id="UP001220530">
    <property type="component" value="Chromosome"/>
</dbReference>
<dbReference type="RefSeq" id="WP_282217583.1">
    <property type="nucleotide sequence ID" value="NZ_CP118246.1"/>
</dbReference>
<dbReference type="InterPro" id="IPR008258">
    <property type="entry name" value="Transglycosylase_SLT_dom_1"/>
</dbReference>
<gene>
    <name evidence="4" type="ORF">PSQ19_09770</name>
</gene>
<dbReference type="Pfam" id="PF01464">
    <property type="entry name" value="SLT"/>
    <property type="match status" value="1"/>
</dbReference>
<dbReference type="PANTHER" id="PTHR37423">
    <property type="entry name" value="SOLUBLE LYTIC MUREIN TRANSGLYCOSYLASE-RELATED"/>
    <property type="match status" value="1"/>
</dbReference>
<reference evidence="4 5" key="1">
    <citation type="submission" date="2023-02" db="EMBL/GenBank/DDBJ databases">
        <title>Devosia algicola sp. nov., isolated from the phycosphere of marine algae.</title>
        <authorList>
            <person name="Kim J.M."/>
            <person name="Lee J.K."/>
            <person name="Choi B.J."/>
            <person name="Bayburt H."/>
            <person name="Jeon C.O."/>
        </authorList>
    </citation>
    <scope>NUCLEOTIDE SEQUENCE [LARGE SCALE GENOMIC DNA]</scope>
    <source>
        <strain evidence="4 5">G20-9</strain>
    </source>
</reference>
<name>A0ABY7YIS6_9HYPH</name>
<comment type="similarity">
    <text evidence="2">Belongs to the virb1 family.</text>
</comment>
<accession>A0ABY7YIS6</accession>
<dbReference type="InterPro" id="IPR023346">
    <property type="entry name" value="Lysozyme-like_dom_sf"/>
</dbReference>
<evidence type="ECO:0000259" key="3">
    <source>
        <dbReference type="Pfam" id="PF01464"/>
    </source>
</evidence>
<dbReference type="Gene3D" id="1.10.530.10">
    <property type="match status" value="1"/>
</dbReference>
<evidence type="ECO:0000256" key="2">
    <source>
        <dbReference type="ARBA" id="ARBA00009387"/>
    </source>
</evidence>
<evidence type="ECO:0000313" key="5">
    <source>
        <dbReference type="Proteomes" id="UP001220530"/>
    </source>
</evidence>
<proteinExistence type="inferred from homology"/>
<feature type="domain" description="Transglycosylase SLT" evidence="3">
    <location>
        <begin position="49"/>
        <end position="143"/>
    </location>
</feature>
<keyword evidence="5" id="KW-1185">Reference proteome</keyword>